<organism evidence="4 6">
    <name type="scientific">Thalassovita autumnalis</name>
    <dbReference type="NCBI Taxonomy" id="2072972"/>
    <lineage>
        <taxon>Bacteria</taxon>
        <taxon>Pseudomonadati</taxon>
        <taxon>Pseudomonadota</taxon>
        <taxon>Alphaproteobacteria</taxon>
        <taxon>Rhodobacterales</taxon>
        <taxon>Roseobacteraceae</taxon>
        <taxon>Thalassovita</taxon>
    </lineage>
</organism>
<sequence length="433" mass="48144">MSRATKNLSSLIFCAGLAATAGFAVLSDEGFNSTTHYTAFPTDSALLTLKPRRGLTAKDHQAARNAWQYFEQNYRPETGLVDAVAGFPSGTLWDQGSYLLALVAAHRLNLITEESFGTRAQSLLKSIKSIELFEEKLPNKVYNTQTLAMVDYQNQPVPSGIGWSALDVARLLSAFRMLEVHHPEYGADLRAILARWDLTAMAREGRLYGAHVTEAGTEFLQEGRIGYEQYGARAAALWGLDVLDAVSAKPIVQWRQVAGVLLPTDRRSPEQFTAITPTLSEPFFLQALELGLSSEGHLMASKVYLAQENRFRDDGIPTMVSESHIDQPPHFLYMSIFSNGEDWAVVDEHGGMHPDLRSISLKATFAWDAIFETEYTQMIRQQLADLAHPAGWASGKYEIDLRPNEIYTANTNAVVLQALYYKQFGPMLTSITR</sequence>
<dbReference type="Proteomes" id="UP000051086">
    <property type="component" value="Unassembled WGS sequence"/>
</dbReference>
<evidence type="ECO:0000313" key="6">
    <source>
        <dbReference type="Proteomes" id="UP000051887"/>
    </source>
</evidence>
<protein>
    <recommendedName>
        <fullName evidence="2">DUF3131 domain-containing protein</fullName>
    </recommendedName>
</protein>
<evidence type="ECO:0000256" key="1">
    <source>
        <dbReference type="SAM" id="SignalP"/>
    </source>
</evidence>
<dbReference type="Proteomes" id="UP000051887">
    <property type="component" value="Unassembled WGS sequence"/>
</dbReference>
<dbReference type="Pfam" id="PF11329">
    <property type="entry name" value="DUF3131"/>
    <property type="match status" value="1"/>
</dbReference>
<dbReference type="AlphaFoldDB" id="A0A0N7LX71"/>
<proteinExistence type="predicted"/>
<dbReference type="InterPro" id="IPR021478">
    <property type="entry name" value="DUF3131"/>
</dbReference>
<dbReference type="RefSeq" id="WP_058242404.1">
    <property type="nucleotide sequence ID" value="NZ_CYSB01000028.1"/>
</dbReference>
<keyword evidence="5" id="KW-1185">Reference proteome</keyword>
<feature type="signal peptide" evidence="1">
    <location>
        <begin position="1"/>
        <end position="24"/>
    </location>
</feature>
<keyword evidence="1" id="KW-0732">Signal</keyword>
<dbReference type="Gene3D" id="1.50.10.140">
    <property type="match status" value="1"/>
</dbReference>
<gene>
    <name evidence="3" type="ORF">TL5118_02019</name>
    <name evidence="4" type="ORF">TL5120_00867</name>
</gene>
<dbReference type="EMBL" id="CYSB01000028">
    <property type="protein sequence ID" value="CUH67051.1"/>
    <property type="molecule type" value="Genomic_DNA"/>
</dbReference>
<dbReference type="OrthoDB" id="9147113at2"/>
<evidence type="ECO:0000259" key="2">
    <source>
        <dbReference type="Pfam" id="PF11329"/>
    </source>
</evidence>
<evidence type="ECO:0000313" key="4">
    <source>
        <dbReference type="EMBL" id="CUH71087.1"/>
    </source>
</evidence>
<feature type="chain" id="PRO_5009790941" description="DUF3131 domain-containing protein" evidence="1">
    <location>
        <begin position="25"/>
        <end position="433"/>
    </location>
</feature>
<reference evidence="4 6" key="1">
    <citation type="submission" date="2015-09" db="EMBL/GenBank/DDBJ databases">
        <authorList>
            <consortium name="Swine Surveillance"/>
        </authorList>
    </citation>
    <scope>NUCLEOTIDE SEQUENCE [LARGE SCALE GENOMIC DNA]</scope>
    <source>
        <strain evidence="4 6">5120</strain>
    </source>
</reference>
<evidence type="ECO:0000313" key="3">
    <source>
        <dbReference type="EMBL" id="CUH67051.1"/>
    </source>
</evidence>
<reference evidence="3 5" key="2">
    <citation type="submission" date="2015-09" db="EMBL/GenBank/DDBJ databases">
        <authorList>
            <person name="Rodrigo-Torres L."/>
            <person name="Arahal D.R."/>
        </authorList>
    </citation>
    <scope>NUCLEOTIDE SEQUENCE [LARGE SCALE GENOMIC DNA]</scope>
    <source>
        <strain evidence="3 5">CECT 5118</strain>
    </source>
</reference>
<name>A0A0N7LX71_9RHOB</name>
<feature type="domain" description="DUF3131" evidence="2">
    <location>
        <begin position="61"/>
        <end position="425"/>
    </location>
</feature>
<dbReference type="EMBL" id="CYSC01000016">
    <property type="protein sequence ID" value="CUH71087.1"/>
    <property type="molecule type" value="Genomic_DNA"/>
</dbReference>
<evidence type="ECO:0000313" key="5">
    <source>
        <dbReference type="Proteomes" id="UP000051086"/>
    </source>
</evidence>
<accession>A0A0N7LX71</accession>